<keyword evidence="1" id="KW-0732">Signal</keyword>
<dbReference type="InterPro" id="IPR032577">
    <property type="entry name" value="DUF4920"/>
</dbReference>
<dbReference type="OrthoDB" id="129527at2"/>
<proteinExistence type="predicted"/>
<evidence type="ECO:0000313" key="2">
    <source>
        <dbReference type="EMBL" id="SFP69880.1"/>
    </source>
</evidence>
<evidence type="ECO:0000313" key="3">
    <source>
        <dbReference type="Proteomes" id="UP000199306"/>
    </source>
</evidence>
<gene>
    <name evidence="2" type="ORF">SAMN04515674_10518</name>
</gene>
<keyword evidence="3" id="KW-1185">Reference proteome</keyword>
<feature type="chain" id="PRO_5011756892" description="DUF4920 domain-containing protein" evidence="1">
    <location>
        <begin position="20"/>
        <end position="147"/>
    </location>
</feature>
<evidence type="ECO:0008006" key="4">
    <source>
        <dbReference type="Google" id="ProtNLM"/>
    </source>
</evidence>
<dbReference type="Proteomes" id="UP000199306">
    <property type="component" value="Unassembled WGS sequence"/>
</dbReference>
<accession>A0A1I5SGM7</accession>
<organism evidence="2 3">
    <name type="scientific">Pseudarcicella hirudinis</name>
    <dbReference type="NCBI Taxonomy" id="1079859"/>
    <lineage>
        <taxon>Bacteria</taxon>
        <taxon>Pseudomonadati</taxon>
        <taxon>Bacteroidota</taxon>
        <taxon>Cytophagia</taxon>
        <taxon>Cytophagales</taxon>
        <taxon>Flectobacillaceae</taxon>
        <taxon>Pseudarcicella</taxon>
    </lineage>
</organism>
<name>A0A1I5SGM7_9BACT</name>
<feature type="signal peptide" evidence="1">
    <location>
        <begin position="1"/>
        <end position="19"/>
    </location>
</feature>
<dbReference type="EMBL" id="FOXH01000005">
    <property type="protein sequence ID" value="SFP69880.1"/>
    <property type="molecule type" value="Genomic_DNA"/>
</dbReference>
<evidence type="ECO:0000256" key="1">
    <source>
        <dbReference type="SAM" id="SignalP"/>
    </source>
</evidence>
<dbReference type="RefSeq" id="WP_092016272.1">
    <property type="nucleotide sequence ID" value="NZ_FOXH01000005.1"/>
</dbReference>
<reference evidence="2 3" key="1">
    <citation type="submission" date="2016-10" db="EMBL/GenBank/DDBJ databases">
        <authorList>
            <person name="de Groot N.N."/>
        </authorList>
    </citation>
    <scope>NUCLEOTIDE SEQUENCE [LARGE SCALE GENOMIC DNA]</scope>
    <source>
        <strain evidence="3">E92,LMG 26720,CCM 7988</strain>
    </source>
</reference>
<dbReference type="STRING" id="1079859.SAMN04515674_10518"/>
<dbReference type="Pfam" id="PF16267">
    <property type="entry name" value="DUF4920"/>
    <property type="match status" value="1"/>
</dbReference>
<sequence length="147" mass="16171">MKKLFFLACFSLAISKANAQSFHGAKFDEKGAISTQELVSQIDGKDSLVTKVQGTVESVCKERGCWMKVKLNDGQSMRVTFKDYGFFVPKDITGKNVVFEGIAKVKTTSVKQLKHYAKDAGKSKEEIAKITEPEKALAFVADGVIIK</sequence>
<dbReference type="AlphaFoldDB" id="A0A1I5SGM7"/>
<protein>
    <recommendedName>
        <fullName evidence="4">DUF4920 domain-containing protein</fullName>
    </recommendedName>
</protein>